<reference evidence="10 11" key="1">
    <citation type="submission" date="2018-12" db="EMBL/GenBank/DDBJ databases">
        <authorList>
            <person name="Feng G."/>
            <person name="Zhu H."/>
        </authorList>
    </citation>
    <scope>NUCLEOTIDE SEQUENCE [LARGE SCALE GENOMIC DNA]</scope>
    <source>
        <strain evidence="10 11">LMG 26000</strain>
    </source>
</reference>
<protein>
    <submittedName>
        <fullName evidence="10">SusC/RagA family TonB-linked outer membrane protein</fullName>
    </submittedName>
</protein>
<keyword evidence="11" id="KW-1185">Reference proteome</keyword>
<dbReference type="InterPro" id="IPR036942">
    <property type="entry name" value="Beta-barrel_TonB_sf"/>
</dbReference>
<evidence type="ECO:0000256" key="7">
    <source>
        <dbReference type="ARBA" id="ARBA00023237"/>
    </source>
</evidence>
<keyword evidence="2" id="KW-0813">Transport</keyword>
<dbReference type="GO" id="GO:0009279">
    <property type="term" value="C:cell outer membrane"/>
    <property type="evidence" value="ECO:0007669"/>
    <property type="project" value="UniProtKB-SubCell"/>
</dbReference>
<feature type="chain" id="PRO_5018755818" evidence="8">
    <location>
        <begin position="20"/>
        <end position="875"/>
    </location>
</feature>
<dbReference type="SUPFAM" id="SSF56935">
    <property type="entry name" value="Porins"/>
    <property type="match status" value="1"/>
</dbReference>
<keyword evidence="5 8" id="KW-0732">Signal</keyword>
<comment type="subcellular location">
    <subcellularLocation>
        <location evidence="1">Cell outer membrane</location>
        <topology evidence="1">Multi-pass membrane protein</topology>
    </subcellularLocation>
</comment>
<dbReference type="Gene3D" id="2.170.130.10">
    <property type="entry name" value="TonB-dependent receptor, plug domain"/>
    <property type="match status" value="1"/>
</dbReference>
<dbReference type="Proteomes" id="UP000270291">
    <property type="component" value="Unassembled WGS sequence"/>
</dbReference>
<feature type="signal peptide" evidence="8">
    <location>
        <begin position="1"/>
        <end position="19"/>
    </location>
</feature>
<dbReference type="InterPro" id="IPR039426">
    <property type="entry name" value="TonB-dep_rcpt-like"/>
</dbReference>
<evidence type="ECO:0000256" key="5">
    <source>
        <dbReference type="ARBA" id="ARBA00022729"/>
    </source>
</evidence>
<dbReference type="PANTHER" id="PTHR30069:SF29">
    <property type="entry name" value="HEMOGLOBIN AND HEMOGLOBIN-HAPTOGLOBIN-BINDING PROTEIN 1-RELATED"/>
    <property type="match status" value="1"/>
</dbReference>
<sequence>MNQLYALGLLLPLSIPALAQQPDTVRLPEVAVQDSVLRIVHSCPTAQVIQVIGYRILPFLPLQEQLRQIAGLQATPYSGAPGAQVAVRLRGAASLSGNAQPLYVVDGVPVFQHTFRGEDRDGQLIDVVPAERQELDVNPLLSIPSEDIASVEVLKGAYETALYGSQGINGVIKITTKRGTVGKPRLRYAGYGGVQQARTRYELLDARQYADLRNEAALRFGQPAPFSPAQLAALGRGTDWQDELVRTAAVQEHHLSLGGGTATTRYYAAADYLNQQGVVLTSRLRRYAARAALNQQIGQHLHLDATGSFSQTEQRVPAHYALSNAVLAAPTLRPTDTPTGYEVNPLDQVQQDYQTPQQQRLLAQLGARYELTTGLTLDVRGNLERATLRSRSYRLGFVGFPSGESGTLTATYRQLVLHPALRYARSFDGERHAVTASLEAQYQKQESTTEQRRYVPGQPDFAGFSRSASLAQRNFYQLTAGYTFAERYQVQATVRHDANSVFTTDDRWSWLPGAQVRWHAAKENFWTSAPGMLDVWVGWGRTSGAGNGARNFFQLPVAGPGGPGSQIDVFVPELTRQVDAGIEAGLFNGHLTVTAQAYARRTARTLYLLGLPATTDPTVQNYVRNTGLELTLQSSWQAGQLQGTSRLAAAANRNRFEEADRTLGYFFPYHRSPDGQSISTFYGLRAQGLDATGTPRYEDVNSDGRINMEDQQPLGSGLPRQLLSFSQQLTLDRFEAQLQADGMFGYQMNNTVLRLLDAPNGRTNASRRVLDRWTPTNTGTDVPAAGTQLPLSSSSTLQSGNHVRLSALTLSYKVWEKEARSVQVWLGGQNLLVLSGYRGYDPNVSSAGSDNQQAGLDVGAYPVARTFLVGVRATL</sequence>
<dbReference type="Pfam" id="PF07715">
    <property type="entry name" value="Plug"/>
    <property type="match status" value="1"/>
</dbReference>
<evidence type="ECO:0000259" key="9">
    <source>
        <dbReference type="Pfam" id="PF07715"/>
    </source>
</evidence>
<evidence type="ECO:0000313" key="11">
    <source>
        <dbReference type="Proteomes" id="UP000270291"/>
    </source>
</evidence>
<keyword evidence="3" id="KW-1134">Transmembrane beta strand</keyword>
<dbReference type="OrthoDB" id="9768177at2"/>
<dbReference type="AlphaFoldDB" id="A0A3R9MI70"/>
<comment type="caution">
    <text evidence="10">The sequence shown here is derived from an EMBL/GenBank/DDBJ whole genome shotgun (WGS) entry which is preliminary data.</text>
</comment>
<organism evidence="10 11">
    <name type="scientific">Hymenobacter perfusus</name>
    <dbReference type="NCBI Taxonomy" id="1236770"/>
    <lineage>
        <taxon>Bacteria</taxon>
        <taxon>Pseudomonadati</taxon>
        <taxon>Bacteroidota</taxon>
        <taxon>Cytophagia</taxon>
        <taxon>Cytophagales</taxon>
        <taxon>Hymenobacteraceae</taxon>
        <taxon>Hymenobacter</taxon>
    </lineage>
</organism>
<dbReference type="PANTHER" id="PTHR30069">
    <property type="entry name" value="TONB-DEPENDENT OUTER MEMBRANE RECEPTOR"/>
    <property type="match status" value="1"/>
</dbReference>
<dbReference type="Gene3D" id="2.40.170.20">
    <property type="entry name" value="TonB-dependent receptor, beta-barrel domain"/>
    <property type="match status" value="1"/>
</dbReference>
<evidence type="ECO:0000256" key="4">
    <source>
        <dbReference type="ARBA" id="ARBA00022692"/>
    </source>
</evidence>
<dbReference type="GO" id="GO:0015344">
    <property type="term" value="F:siderophore uptake transmembrane transporter activity"/>
    <property type="evidence" value="ECO:0007669"/>
    <property type="project" value="TreeGrafter"/>
</dbReference>
<gene>
    <name evidence="10" type="ORF">EI293_04310</name>
</gene>
<keyword evidence="6" id="KW-0472">Membrane</keyword>
<dbReference type="InterPro" id="IPR037066">
    <property type="entry name" value="Plug_dom_sf"/>
</dbReference>
<proteinExistence type="predicted"/>
<dbReference type="InterPro" id="IPR012910">
    <property type="entry name" value="Plug_dom"/>
</dbReference>
<dbReference type="EMBL" id="RWIU01000001">
    <property type="protein sequence ID" value="RSK46397.1"/>
    <property type="molecule type" value="Genomic_DNA"/>
</dbReference>
<evidence type="ECO:0000256" key="8">
    <source>
        <dbReference type="SAM" id="SignalP"/>
    </source>
</evidence>
<dbReference type="InterPro" id="IPR023996">
    <property type="entry name" value="TonB-dep_OMP_SusC/RagA"/>
</dbReference>
<dbReference type="GO" id="GO:0044718">
    <property type="term" value="P:siderophore transmembrane transport"/>
    <property type="evidence" value="ECO:0007669"/>
    <property type="project" value="TreeGrafter"/>
</dbReference>
<evidence type="ECO:0000256" key="2">
    <source>
        <dbReference type="ARBA" id="ARBA00022448"/>
    </source>
</evidence>
<dbReference type="RefSeq" id="WP_125435902.1">
    <property type="nucleotide sequence ID" value="NZ_RWIU01000001.1"/>
</dbReference>
<keyword evidence="7" id="KW-0998">Cell outer membrane</keyword>
<evidence type="ECO:0000256" key="3">
    <source>
        <dbReference type="ARBA" id="ARBA00022452"/>
    </source>
</evidence>
<evidence type="ECO:0000256" key="6">
    <source>
        <dbReference type="ARBA" id="ARBA00023136"/>
    </source>
</evidence>
<evidence type="ECO:0000313" key="10">
    <source>
        <dbReference type="EMBL" id="RSK46397.1"/>
    </source>
</evidence>
<evidence type="ECO:0000256" key="1">
    <source>
        <dbReference type="ARBA" id="ARBA00004571"/>
    </source>
</evidence>
<dbReference type="NCBIfam" id="TIGR04056">
    <property type="entry name" value="OMP_RagA_SusC"/>
    <property type="match status" value="1"/>
</dbReference>
<name>A0A3R9MI70_9BACT</name>
<accession>A0A3R9MI70</accession>
<feature type="domain" description="TonB-dependent receptor plug" evidence="9">
    <location>
        <begin position="62"/>
        <end position="171"/>
    </location>
</feature>
<keyword evidence="4" id="KW-0812">Transmembrane</keyword>